<proteinExistence type="predicted"/>
<protein>
    <submittedName>
        <fullName evidence="1">Uncharacterized protein</fullName>
    </submittedName>
</protein>
<gene>
    <name evidence="1" type="ORF">ES288_A03G101400v1</name>
</gene>
<keyword evidence="2" id="KW-1185">Reference proteome</keyword>
<dbReference type="Proteomes" id="UP000323506">
    <property type="component" value="Chromosome A03"/>
</dbReference>
<dbReference type="EMBL" id="CM017690">
    <property type="protein sequence ID" value="TYH24552.1"/>
    <property type="molecule type" value="Genomic_DNA"/>
</dbReference>
<feature type="non-terminal residue" evidence="1">
    <location>
        <position position="1"/>
    </location>
</feature>
<accession>A0A5D2H2X5</accession>
<reference evidence="1 2" key="1">
    <citation type="submission" date="2019-06" db="EMBL/GenBank/DDBJ databases">
        <title>WGS assembly of Gossypium darwinii.</title>
        <authorList>
            <person name="Chen Z.J."/>
            <person name="Sreedasyam A."/>
            <person name="Ando A."/>
            <person name="Song Q."/>
            <person name="De L."/>
            <person name="Hulse-Kemp A."/>
            <person name="Ding M."/>
            <person name="Ye W."/>
            <person name="Kirkbride R."/>
            <person name="Jenkins J."/>
            <person name="Plott C."/>
            <person name="Lovell J."/>
            <person name="Lin Y.-M."/>
            <person name="Vaughn R."/>
            <person name="Liu B."/>
            <person name="Li W."/>
            <person name="Simpson S."/>
            <person name="Scheffler B."/>
            <person name="Saski C."/>
            <person name="Grover C."/>
            <person name="Hu G."/>
            <person name="Conover J."/>
            <person name="Carlson J."/>
            <person name="Shu S."/>
            <person name="Boston L."/>
            <person name="Williams M."/>
            <person name="Peterson D."/>
            <person name="Mcgee K."/>
            <person name="Jones D."/>
            <person name="Wendel J."/>
            <person name="Stelly D."/>
            <person name="Grimwood J."/>
            <person name="Schmutz J."/>
        </authorList>
    </citation>
    <scope>NUCLEOTIDE SEQUENCE [LARGE SCALE GENOMIC DNA]</scope>
    <source>
        <strain evidence="1">1808015.09</strain>
    </source>
</reference>
<dbReference type="AlphaFoldDB" id="A0A5D2H2X5"/>
<sequence length="70" mass="8063">FLSLKSLKFSPKSLTFFPNIFSPNQFPSPKSLTFFPNVCCIAVDSPLLRRVNSNQKFLTTVLFAETKKFW</sequence>
<name>A0A5D2H2X5_GOSDA</name>
<organism evidence="1 2">
    <name type="scientific">Gossypium darwinii</name>
    <name type="common">Darwin's cotton</name>
    <name type="synonym">Gossypium barbadense var. darwinii</name>
    <dbReference type="NCBI Taxonomy" id="34276"/>
    <lineage>
        <taxon>Eukaryota</taxon>
        <taxon>Viridiplantae</taxon>
        <taxon>Streptophyta</taxon>
        <taxon>Embryophyta</taxon>
        <taxon>Tracheophyta</taxon>
        <taxon>Spermatophyta</taxon>
        <taxon>Magnoliopsida</taxon>
        <taxon>eudicotyledons</taxon>
        <taxon>Gunneridae</taxon>
        <taxon>Pentapetalae</taxon>
        <taxon>rosids</taxon>
        <taxon>malvids</taxon>
        <taxon>Malvales</taxon>
        <taxon>Malvaceae</taxon>
        <taxon>Malvoideae</taxon>
        <taxon>Gossypium</taxon>
    </lineage>
</organism>
<evidence type="ECO:0000313" key="1">
    <source>
        <dbReference type="EMBL" id="TYH24552.1"/>
    </source>
</evidence>
<evidence type="ECO:0000313" key="2">
    <source>
        <dbReference type="Proteomes" id="UP000323506"/>
    </source>
</evidence>